<dbReference type="InterPro" id="IPR013320">
    <property type="entry name" value="ConA-like_dom_sf"/>
</dbReference>
<dbReference type="InterPro" id="IPR013189">
    <property type="entry name" value="Glyco_hydro_32_C"/>
</dbReference>
<dbReference type="HOGENOM" id="CLU_2276906_0_0_1"/>
<dbReference type="GeneID" id="63702677"/>
<keyword evidence="3" id="KW-1185">Reference proteome</keyword>
<feature type="domain" description="Glycosyl hydrolase family 32 C-terminal" evidence="1">
    <location>
        <begin position="14"/>
        <end position="89"/>
    </location>
</feature>
<evidence type="ECO:0000313" key="3">
    <source>
        <dbReference type="Proteomes" id="UP000019804"/>
    </source>
</evidence>
<evidence type="ECO:0000259" key="1">
    <source>
        <dbReference type="Pfam" id="PF08244"/>
    </source>
</evidence>
<gene>
    <name evidence="2" type="ORF">EURHEDRAFT_552240</name>
</gene>
<reference evidence="3" key="1">
    <citation type="journal article" date="2014" name="Nat. Commun.">
        <title>Genomic adaptations of the halophilic Dead Sea filamentous fungus Eurotium rubrum.</title>
        <authorList>
            <person name="Kis-Papo T."/>
            <person name="Weig A.R."/>
            <person name="Riley R."/>
            <person name="Persoh D."/>
            <person name="Salamov A."/>
            <person name="Sun H."/>
            <person name="Lipzen A."/>
            <person name="Wasser S.P."/>
            <person name="Rambold G."/>
            <person name="Grigoriev I.V."/>
            <person name="Nevo E."/>
        </authorList>
    </citation>
    <scope>NUCLEOTIDE SEQUENCE [LARGE SCALE GENOMIC DNA]</scope>
    <source>
        <strain evidence="3">CBS 135680</strain>
    </source>
</reference>
<dbReference type="Proteomes" id="UP000019804">
    <property type="component" value="Unassembled WGS sequence"/>
</dbReference>
<dbReference type="Gene3D" id="2.60.120.560">
    <property type="entry name" value="Exo-inulinase, domain 1"/>
    <property type="match status" value="1"/>
</dbReference>
<dbReference type="STRING" id="1388766.A0A017RZI6"/>
<organism evidence="2 3">
    <name type="scientific">Aspergillus ruber (strain CBS 135680)</name>
    <dbReference type="NCBI Taxonomy" id="1388766"/>
    <lineage>
        <taxon>Eukaryota</taxon>
        <taxon>Fungi</taxon>
        <taxon>Dikarya</taxon>
        <taxon>Ascomycota</taxon>
        <taxon>Pezizomycotina</taxon>
        <taxon>Eurotiomycetes</taxon>
        <taxon>Eurotiomycetidae</taxon>
        <taxon>Eurotiales</taxon>
        <taxon>Aspergillaceae</taxon>
        <taxon>Aspergillus</taxon>
        <taxon>Aspergillus subgen. Aspergillus</taxon>
    </lineage>
</organism>
<protein>
    <recommendedName>
        <fullName evidence="1">Glycosyl hydrolase family 32 C-terminal domain-containing protein</fullName>
    </recommendedName>
</protein>
<dbReference type="SUPFAM" id="SSF49899">
    <property type="entry name" value="Concanavalin A-like lectins/glucanases"/>
    <property type="match status" value="1"/>
</dbReference>
<dbReference type="EMBL" id="KK088476">
    <property type="protein sequence ID" value="EYE90057.1"/>
    <property type="molecule type" value="Genomic_DNA"/>
</dbReference>
<sequence>MLPQITSGIDASTKSGRLHLFDINGSCPAPYSSQALDLITNVDNSVLEVYVYGHFAMSTYVRYPRYAEFTEIHFFHNGKGEVPYSNIRVVDGLYYSYPGRAQ</sequence>
<dbReference type="OrthoDB" id="202537at2759"/>
<name>A0A017RZI6_ASPRC</name>
<dbReference type="AlphaFoldDB" id="A0A017RZI6"/>
<dbReference type="Pfam" id="PF08244">
    <property type="entry name" value="Glyco_hydro_32C"/>
    <property type="match status" value="1"/>
</dbReference>
<proteinExistence type="predicted"/>
<accession>A0A017RZI6</accession>
<feature type="non-terminal residue" evidence="2">
    <location>
        <position position="102"/>
    </location>
</feature>
<dbReference type="RefSeq" id="XP_040633747.1">
    <property type="nucleotide sequence ID" value="XM_040787553.1"/>
</dbReference>
<evidence type="ECO:0000313" key="2">
    <source>
        <dbReference type="EMBL" id="EYE90057.1"/>
    </source>
</evidence>